<evidence type="ECO:0000256" key="2">
    <source>
        <dbReference type="ARBA" id="ARBA00022898"/>
    </source>
</evidence>
<proteinExistence type="predicted"/>
<dbReference type="AlphaFoldDB" id="N6XAK0"/>
<name>N6XAK0_9ACTO</name>
<dbReference type="Pfam" id="PF24857">
    <property type="entry name" value="THR4_C"/>
    <property type="match status" value="1"/>
</dbReference>
<dbReference type="InterPro" id="IPR036052">
    <property type="entry name" value="TrpB-like_PALP_sf"/>
</dbReference>
<dbReference type="GO" id="GO:0004795">
    <property type="term" value="F:threonine synthase activity"/>
    <property type="evidence" value="ECO:0007669"/>
    <property type="project" value="UniProtKB-EC"/>
</dbReference>
<feature type="region of interest" description="Disordered" evidence="3">
    <location>
        <begin position="253"/>
        <end position="298"/>
    </location>
</feature>
<comment type="cofactor">
    <cofactor evidence="1">
        <name>pyridoxal 5'-phosphate</name>
        <dbReference type="ChEBI" id="CHEBI:597326"/>
    </cofactor>
</comment>
<dbReference type="InterPro" id="IPR051166">
    <property type="entry name" value="Threonine_Synthase"/>
</dbReference>
<dbReference type="EMBL" id="AQHZ01000017">
    <property type="protein sequence ID" value="ENO18168.1"/>
    <property type="molecule type" value="Genomic_DNA"/>
</dbReference>
<keyword evidence="5" id="KW-0456">Lyase</keyword>
<evidence type="ECO:0000256" key="3">
    <source>
        <dbReference type="SAM" id="MobiDB-lite"/>
    </source>
</evidence>
<feature type="domain" description="Threonine synthase N-terminal" evidence="4">
    <location>
        <begin position="2"/>
        <end position="85"/>
    </location>
</feature>
<gene>
    <name evidence="5" type="primary">thrC</name>
    <name evidence="5" type="ORF">HMPREF9004_1112</name>
</gene>
<dbReference type="PANTHER" id="PTHR42690">
    <property type="entry name" value="THREONINE SYNTHASE FAMILY MEMBER"/>
    <property type="match status" value="1"/>
</dbReference>
<feature type="compositionally biased region" description="Basic and acidic residues" evidence="3">
    <location>
        <begin position="260"/>
        <end position="274"/>
    </location>
</feature>
<dbReference type="Pfam" id="PF14821">
    <property type="entry name" value="Thr_synth_N"/>
    <property type="match status" value="1"/>
</dbReference>
<dbReference type="HOGENOM" id="CLU_015170_1_0_11"/>
<dbReference type="PATRIC" id="fig|888050.3.peg.1058"/>
<organism evidence="5 6">
    <name type="scientific">Schaalia cardiffensis F0333</name>
    <dbReference type="NCBI Taxonomy" id="888050"/>
    <lineage>
        <taxon>Bacteria</taxon>
        <taxon>Bacillati</taxon>
        <taxon>Actinomycetota</taxon>
        <taxon>Actinomycetes</taxon>
        <taxon>Actinomycetales</taxon>
        <taxon>Actinomycetaceae</taxon>
        <taxon>Schaalia</taxon>
    </lineage>
</organism>
<accession>N6XAK0</accession>
<protein>
    <submittedName>
        <fullName evidence="5">Threonine synthase</fullName>
        <ecNumber evidence="5">4.2.3.1</ecNumber>
    </submittedName>
</protein>
<dbReference type="GO" id="GO:1901605">
    <property type="term" value="P:alpha-amino acid metabolic process"/>
    <property type="evidence" value="ECO:0007669"/>
    <property type="project" value="UniProtKB-ARBA"/>
</dbReference>
<sequence>MRYISTRHDATTQARPFSDILLEGLAPDGGLYLPEEYPQLSASDLEELREILQTKGYAALAAKILALFIDDIPVEDLDGIAARAYSTPAFSTSEIVPVTRLESGTWIAHLSEGPTAAFKDMAMQLLGELFEYELGRRGDWLTIVGATSGDTGSSAEYALRGRPGLSVVMLTPAGRMTAFQRAQMFSLMDENIINVAVDGVFDDCQDLVKAVNMDADFKAAWHLGAVNSINWARLLAQVVYYIATWLRVTSARGAQGEGAPRPEDRATQDKRGTQEECSTAAGHAIQQDPSPQGDRVPSDERINVVVPSGNFGNVCAAHIARSMGLPLGALVVATNENDVLDEFFRTGVYRPRSCEQTLETSSPSMDISKASNFERFIFDLLGRDAERVADLFGRALTEEGFFDLSGTEEFARLRETYGFISGSSTHADRLEEIRRTEDEDAYLLDPHTADGMHVARSLAASLEGPLVVMETALPVKFAETILEATSHLPPVPERFEGIEGGQQRVVDLANEVGALKAFIEARVRVDA</sequence>
<dbReference type="InterPro" id="IPR029144">
    <property type="entry name" value="Thr_synth_N"/>
</dbReference>
<dbReference type="OrthoDB" id="9778118at2"/>
<dbReference type="CDD" id="cd01560">
    <property type="entry name" value="Thr-synth_2"/>
    <property type="match status" value="1"/>
</dbReference>
<evidence type="ECO:0000313" key="5">
    <source>
        <dbReference type="EMBL" id="ENO18168.1"/>
    </source>
</evidence>
<reference evidence="5 6" key="1">
    <citation type="submission" date="2013-03" db="EMBL/GenBank/DDBJ databases">
        <title>Reference genome for the Human Microbiome Project.</title>
        <authorList>
            <person name="Aqrawi P."/>
            <person name="Ayvaz T."/>
            <person name="Bess C."/>
            <person name="Blankenburg K."/>
            <person name="Coyle M."/>
            <person name="Deng J."/>
            <person name="Forbes L."/>
            <person name="Fowler G."/>
            <person name="Francisco L."/>
            <person name="Fu Q."/>
            <person name="Gibbs R."/>
            <person name="Gross S."/>
            <person name="Gubbala S."/>
            <person name="Hale W."/>
            <person name="Hemphill L."/>
            <person name="Highlander S."/>
            <person name="Hirani K."/>
            <person name="Jackson L."/>
            <person name="Jakkamsetti A."/>
            <person name="Javaid M."/>
            <person name="Jayaseelan J.C."/>
            <person name="Jiang H."/>
            <person name="Joshi V."/>
            <person name="Korchina V."/>
            <person name="Kovar C."/>
            <person name="Lara F."/>
            <person name="Lee S."/>
            <person name="Liu Y."/>
            <person name="Mata R."/>
            <person name="Mathew T."/>
            <person name="Munidasa M."/>
            <person name="Muzny D."/>
            <person name="Nazareth L."/>
            <person name="Ngo R."/>
            <person name="Nguyen L."/>
            <person name="Nguyen N."/>
            <person name="Okwuonu G."/>
            <person name="Ongeri F."/>
            <person name="Palculict T."/>
            <person name="Patil S."/>
            <person name="Petrosino J."/>
            <person name="Pham C."/>
            <person name="Pham P."/>
            <person name="Pu L.-L."/>
            <person name="Qin X."/>
            <person name="Qu J."/>
            <person name="Reid J."/>
            <person name="Ross M."/>
            <person name="Ruth R."/>
            <person name="Saada N."/>
            <person name="San Lucas F."/>
            <person name="Santibanez J."/>
            <person name="Shang Y."/>
            <person name="Simmons D."/>
            <person name="Song X.-Z."/>
            <person name="Tang L.-Y."/>
            <person name="Thornton R."/>
            <person name="Warren J."/>
            <person name="Weissenberger G."/>
            <person name="Wilczek-Boney K."/>
            <person name="Worley K."/>
            <person name="Youmans B."/>
            <person name="Zhang J."/>
            <person name="Zhang L."/>
            <person name="Zhao Z."/>
            <person name="Zhou C."/>
            <person name="Zhu D."/>
            <person name="Zhu Y."/>
        </authorList>
    </citation>
    <scope>NUCLEOTIDE SEQUENCE [LARGE SCALE GENOMIC DNA]</scope>
    <source>
        <strain evidence="5 6">F0333</strain>
    </source>
</reference>
<keyword evidence="6" id="KW-1185">Reference proteome</keyword>
<dbReference type="eggNOG" id="COG0498">
    <property type="taxonomic scope" value="Bacteria"/>
</dbReference>
<evidence type="ECO:0000313" key="6">
    <source>
        <dbReference type="Proteomes" id="UP000013015"/>
    </source>
</evidence>
<keyword evidence="2" id="KW-0663">Pyridoxal phosphate</keyword>
<dbReference type="RefSeq" id="WP_005963213.1">
    <property type="nucleotide sequence ID" value="NZ_CP040505.1"/>
</dbReference>
<dbReference type="PROSITE" id="PS00165">
    <property type="entry name" value="DEHYDRATASE_SER_THR"/>
    <property type="match status" value="1"/>
</dbReference>
<dbReference type="Gene3D" id="3.90.1380.10">
    <property type="entry name" value="Threonine synthase, N-terminal domain"/>
    <property type="match status" value="1"/>
</dbReference>
<dbReference type="Proteomes" id="UP000013015">
    <property type="component" value="Unassembled WGS sequence"/>
</dbReference>
<dbReference type="Gene3D" id="3.40.50.1100">
    <property type="match status" value="4"/>
</dbReference>
<comment type="caution">
    <text evidence="5">The sequence shown here is derived from an EMBL/GenBank/DDBJ whole genome shotgun (WGS) entry which is preliminary data.</text>
</comment>
<dbReference type="SUPFAM" id="SSF53686">
    <property type="entry name" value="Tryptophan synthase beta subunit-like PLP-dependent enzymes"/>
    <property type="match status" value="2"/>
</dbReference>
<dbReference type="STRING" id="888050.HMPREF9004_1112"/>
<evidence type="ECO:0000256" key="1">
    <source>
        <dbReference type="ARBA" id="ARBA00001933"/>
    </source>
</evidence>
<dbReference type="InterPro" id="IPR000634">
    <property type="entry name" value="Ser/Thr_deHydtase_PyrdxlP-BS"/>
</dbReference>
<dbReference type="PANTHER" id="PTHR42690:SF1">
    <property type="entry name" value="THREONINE SYNTHASE-LIKE 2"/>
    <property type="match status" value="1"/>
</dbReference>
<dbReference type="EC" id="4.2.3.1" evidence="5"/>
<evidence type="ECO:0000259" key="4">
    <source>
        <dbReference type="Pfam" id="PF14821"/>
    </source>
</evidence>
<dbReference type="GO" id="GO:0030170">
    <property type="term" value="F:pyridoxal phosphate binding"/>
    <property type="evidence" value="ECO:0007669"/>
    <property type="project" value="InterPro"/>
</dbReference>
<dbReference type="InterPro" id="IPR037158">
    <property type="entry name" value="Thr_synth_N_sf"/>
</dbReference>